<comment type="subcellular location">
    <subcellularLocation>
        <location evidence="1">Membrane</location>
        <topology evidence="1">Multi-pass membrane protein</topology>
    </subcellularLocation>
</comment>
<keyword evidence="2 6" id="KW-0812">Transmembrane</keyword>
<reference evidence="8 9" key="1">
    <citation type="journal article" date="2011" name="Proc. Natl. Acad. Sci. U.S.A.">
        <title>Genome and transcriptome analyses of the mountain pine beetle-fungal symbiont Grosmannia clavigera, a lodgepole pine pathogen.</title>
        <authorList>
            <person name="DiGuistini S."/>
            <person name="Wang Y."/>
            <person name="Liao N.Y."/>
            <person name="Taylor G."/>
            <person name="Tanguay P."/>
            <person name="Feau N."/>
            <person name="Henrissat B."/>
            <person name="Chan S.K."/>
            <person name="Hesse-Orce U."/>
            <person name="Alamouti S.M."/>
            <person name="Tsui C.K.M."/>
            <person name="Docking R.T."/>
            <person name="Levasseur A."/>
            <person name="Haridas S."/>
            <person name="Robertson G."/>
            <person name="Birol I."/>
            <person name="Holt R.A."/>
            <person name="Marra M.A."/>
            <person name="Hamelin R.C."/>
            <person name="Hirst M."/>
            <person name="Jones S.J.M."/>
            <person name="Bohlmann J."/>
            <person name="Breuil C."/>
        </authorList>
    </citation>
    <scope>NUCLEOTIDE SEQUENCE [LARGE SCALE GENOMIC DNA]</scope>
    <source>
        <strain evidence="9">kw1407 / UAMH 11150</strain>
    </source>
</reference>
<name>F0XT22_GROCL</name>
<dbReference type="GeneID" id="25979163"/>
<accession>F0XT22</accession>
<evidence type="ECO:0000259" key="7">
    <source>
        <dbReference type="Pfam" id="PF01284"/>
    </source>
</evidence>
<evidence type="ECO:0000256" key="5">
    <source>
        <dbReference type="SAM" id="MobiDB-lite"/>
    </source>
</evidence>
<evidence type="ECO:0000256" key="4">
    <source>
        <dbReference type="ARBA" id="ARBA00023136"/>
    </source>
</evidence>
<dbReference type="OrthoDB" id="5325022at2759"/>
<dbReference type="HOGENOM" id="CLU_055465_0_0_1"/>
<dbReference type="STRING" id="655863.F0XT22"/>
<evidence type="ECO:0000256" key="2">
    <source>
        <dbReference type="ARBA" id="ARBA00022692"/>
    </source>
</evidence>
<feature type="domain" description="MARVEL" evidence="7">
    <location>
        <begin position="29"/>
        <end position="163"/>
    </location>
</feature>
<evidence type="ECO:0000256" key="3">
    <source>
        <dbReference type="ARBA" id="ARBA00022989"/>
    </source>
</evidence>
<feature type="transmembrane region" description="Helical" evidence="6">
    <location>
        <begin position="89"/>
        <end position="110"/>
    </location>
</feature>
<proteinExistence type="predicted"/>
<dbReference type="InterPro" id="IPR008253">
    <property type="entry name" value="Marvel"/>
</dbReference>
<feature type="region of interest" description="Disordered" evidence="5">
    <location>
        <begin position="208"/>
        <end position="261"/>
    </location>
</feature>
<dbReference type="GO" id="GO:0016020">
    <property type="term" value="C:membrane"/>
    <property type="evidence" value="ECO:0007669"/>
    <property type="project" value="UniProtKB-SubCell"/>
</dbReference>
<feature type="transmembrane region" description="Helical" evidence="6">
    <location>
        <begin position="144"/>
        <end position="169"/>
    </location>
</feature>
<keyword evidence="4 6" id="KW-0472">Membrane</keyword>
<dbReference type="Pfam" id="PF01284">
    <property type="entry name" value="MARVEL"/>
    <property type="match status" value="1"/>
</dbReference>
<feature type="transmembrane region" description="Helical" evidence="6">
    <location>
        <begin position="59"/>
        <end position="77"/>
    </location>
</feature>
<feature type="transmembrane region" description="Helical" evidence="6">
    <location>
        <begin position="33"/>
        <end position="53"/>
    </location>
</feature>
<organism evidence="9">
    <name type="scientific">Grosmannia clavigera (strain kw1407 / UAMH 11150)</name>
    <name type="common">Blue stain fungus</name>
    <name type="synonym">Graphiocladiella clavigera</name>
    <dbReference type="NCBI Taxonomy" id="655863"/>
    <lineage>
        <taxon>Eukaryota</taxon>
        <taxon>Fungi</taxon>
        <taxon>Dikarya</taxon>
        <taxon>Ascomycota</taxon>
        <taxon>Pezizomycotina</taxon>
        <taxon>Sordariomycetes</taxon>
        <taxon>Sordariomycetidae</taxon>
        <taxon>Ophiostomatales</taxon>
        <taxon>Ophiostomataceae</taxon>
        <taxon>Leptographium</taxon>
    </lineage>
</organism>
<sequence length="269" mass="28819">MASVFGFGADSGARTVGREHFPVYPRGFFGLRIAQLVLALIVLGLDAYGLYSLSFSGDGLNMFTCIATVITCVYLLVAELAVSAIFNYWAALGLDIFLVVFWLVSFALMASQVAPFMRTYDECYGDYCYTYALDGYAKTFADCMAAVAGLGGLEFLLFIVSLAISGFALHRHRALGLHCIPGQERTVVGAGEKGVPVALQSIQPAQSFQQQPAQPQLQPQTQPQQFQAPAAAYSQTFTPPPPSSTPGAVSPQATYSGVAPNTTYYEAQA</sequence>
<keyword evidence="3 6" id="KW-1133">Transmembrane helix</keyword>
<keyword evidence="9" id="KW-1185">Reference proteome</keyword>
<dbReference type="EMBL" id="GL629997">
    <property type="protein sequence ID" value="EFW99379.1"/>
    <property type="molecule type" value="Genomic_DNA"/>
</dbReference>
<feature type="compositionally biased region" description="Low complexity" evidence="5">
    <location>
        <begin position="208"/>
        <end position="235"/>
    </location>
</feature>
<dbReference type="InParanoid" id="F0XT22"/>
<evidence type="ECO:0000256" key="6">
    <source>
        <dbReference type="SAM" id="Phobius"/>
    </source>
</evidence>
<evidence type="ECO:0000256" key="1">
    <source>
        <dbReference type="ARBA" id="ARBA00004141"/>
    </source>
</evidence>
<protein>
    <recommendedName>
        <fullName evidence="7">MARVEL domain-containing protein</fullName>
    </recommendedName>
</protein>
<dbReference type="PANTHER" id="PTHR37451:SF4">
    <property type="entry name" value="MARVEL DOMAIN-CONTAINING PROTEIN"/>
    <property type="match status" value="1"/>
</dbReference>
<evidence type="ECO:0000313" key="9">
    <source>
        <dbReference type="Proteomes" id="UP000007796"/>
    </source>
</evidence>
<gene>
    <name evidence="8" type="ORF">CMQ_5800</name>
</gene>
<dbReference type="RefSeq" id="XP_014168862.1">
    <property type="nucleotide sequence ID" value="XM_014313387.1"/>
</dbReference>
<evidence type="ECO:0000313" key="8">
    <source>
        <dbReference type="EMBL" id="EFW99379.1"/>
    </source>
</evidence>
<dbReference type="Proteomes" id="UP000007796">
    <property type="component" value="Unassembled WGS sequence"/>
</dbReference>
<dbReference type="PANTHER" id="PTHR37451">
    <property type="entry name" value="MARVEL DOMAIN"/>
    <property type="match status" value="1"/>
</dbReference>
<feature type="compositionally biased region" description="Polar residues" evidence="5">
    <location>
        <begin position="251"/>
        <end position="261"/>
    </location>
</feature>
<dbReference type="AlphaFoldDB" id="F0XT22"/>
<dbReference type="eggNOG" id="ENOG502SYWK">
    <property type="taxonomic scope" value="Eukaryota"/>
</dbReference>